<dbReference type="InterPro" id="IPR001441">
    <property type="entry name" value="UPP_synth-like"/>
</dbReference>
<dbReference type="AlphaFoldDB" id="A0A0N4V4B7"/>
<protein>
    <recommendedName>
        <fullName evidence="4">Alkyl transferase</fullName>
        <ecNumber evidence="4">2.5.1.-</ecNumber>
    </recommendedName>
</protein>
<sequence>MNIDKVGWFPGKLDHKWWHSLLKAVLKMRTVPQHIAFIMDGNRRYAHSHNFDSVIQGHLAGFEQLTQILEWCHELGVSEVTVYAFSIENFKRTEEEVRGLMDLFESKLGQLIKEIHRFEEKEIAIRFYGDLSYLSPKLRKLTAEVELRTMNFKKLVLFFMHNRTFVGVLPYHLCEDVDFEEEHSLWLQNLLNICVAYTSQNEMKRAFVTIKRGIRNGLLEKTDINEYLIAKCLDSSDSRDPDMLIRTSGEYRLSDFLLWQCSTCYIHFDSVMWPDFGYWNLCKAFLGYQNSLSKIEVENFLFSCFSKIRSSFK</sequence>
<dbReference type="EC" id="2.5.1.-" evidence="4"/>
<evidence type="ECO:0000256" key="3">
    <source>
        <dbReference type="ARBA" id="ARBA00047353"/>
    </source>
</evidence>
<keyword evidence="6" id="KW-1185">Reference proteome</keyword>
<dbReference type="GO" id="GO:0016094">
    <property type="term" value="P:polyprenol biosynthetic process"/>
    <property type="evidence" value="ECO:0007669"/>
    <property type="project" value="TreeGrafter"/>
</dbReference>
<dbReference type="Gene3D" id="3.40.1180.10">
    <property type="entry name" value="Decaprenyl diphosphate synthase-like"/>
    <property type="match status" value="1"/>
</dbReference>
<evidence type="ECO:0000313" key="7">
    <source>
        <dbReference type="WBParaSite" id="EVEC_0000496301-mRNA-1"/>
    </source>
</evidence>
<dbReference type="HAMAP" id="MF_01139">
    <property type="entry name" value="ISPT"/>
    <property type="match status" value="1"/>
</dbReference>
<dbReference type="GO" id="GO:0045547">
    <property type="term" value="F:ditrans,polycis-polyprenyl diphosphate synthase [(2E,6E)-farnesyl diphosphate specific] activity"/>
    <property type="evidence" value="ECO:0007669"/>
    <property type="project" value="UniProtKB-EC"/>
</dbReference>
<dbReference type="EMBL" id="UXUI01007917">
    <property type="protein sequence ID" value="VDD89896.1"/>
    <property type="molecule type" value="Genomic_DNA"/>
</dbReference>
<name>A0A0N4V4B7_ENTVE</name>
<gene>
    <name evidence="5" type="ORF">EVEC_LOCUS4647</name>
</gene>
<reference evidence="7" key="1">
    <citation type="submission" date="2017-02" db="UniProtKB">
        <authorList>
            <consortium name="WormBaseParasite"/>
        </authorList>
    </citation>
    <scope>IDENTIFICATION</scope>
</reference>
<evidence type="ECO:0000313" key="6">
    <source>
        <dbReference type="Proteomes" id="UP000274131"/>
    </source>
</evidence>
<evidence type="ECO:0000256" key="4">
    <source>
        <dbReference type="RuleBase" id="RU363018"/>
    </source>
</evidence>
<dbReference type="PANTHER" id="PTHR10291:SF43">
    <property type="entry name" value="DEHYDRODOLICHYL DIPHOSPHATE SYNTHASE COMPLEX SUBUNIT DHDDS"/>
    <property type="match status" value="1"/>
</dbReference>
<dbReference type="OrthoDB" id="4173905at2759"/>
<dbReference type="PROSITE" id="PS01066">
    <property type="entry name" value="UPP_SYNTHASE"/>
    <property type="match status" value="1"/>
</dbReference>
<dbReference type="STRING" id="51028.A0A0N4V4B7"/>
<dbReference type="InterPro" id="IPR036424">
    <property type="entry name" value="UPP_synth-like_sf"/>
</dbReference>
<dbReference type="SUPFAM" id="SSF64005">
    <property type="entry name" value="Undecaprenyl diphosphate synthase"/>
    <property type="match status" value="1"/>
</dbReference>
<dbReference type="GO" id="GO:1904423">
    <property type="term" value="C:dehydrodolichyl diphosphate synthase complex"/>
    <property type="evidence" value="ECO:0007669"/>
    <property type="project" value="TreeGrafter"/>
</dbReference>
<dbReference type="Pfam" id="PF01255">
    <property type="entry name" value="Prenyltransf"/>
    <property type="match status" value="2"/>
</dbReference>
<accession>A0A0N4V4B7</accession>
<comment type="similarity">
    <text evidence="1 4">Belongs to the UPP synthase family.</text>
</comment>
<evidence type="ECO:0000256" key="2">
    <source>
        <dbReference type="ARBA" id="ARBA00022679"/>
    </source>
</evidence>
<evidence type="ECO:0000256" key="1">
    <source>
        <dbReference type="ARBA" id="ARBA00005432"/>
    </source>
</evidence>
<evidence type="ECO:0000313" key="5">
    <source>
        <dbReference type="EMBL" id="VDD89896.1"/>
    </source>
</evidence>
<dbReference type="InterPro" id="IPR018520">
    <property type="entry name" value="UPP_synth-like_CS"/>
</dbReference>
<proteinExistence type="inferred from homology"/>
<dbReference type="GO" id="GO:0005783">
    <property type="term" value="C:endoplasmic reticulum"/>
    <property type="evidence" value="ECO:0007669"/>
    <property type="project" value="TreeGrafter"/>
</dbReference>
<dbReference type="PANTHER" id="PTHR10291">
    <property type="entry name" value="DEHYDRODOLICHYL DIPHOSPHATE SYNTHASE FAMILY MEMBER"/>
    <property type="match status" value="1"/>
</dbReference>
<organism evidence="7">
    <name type="scientific">Enterobius vermicularis</name>
    <name type="common">Human pinworm</name>
    <dbReference type="NCBI Taxonomy" id="51028"/>
    <lineage>
        <taxon>Eukaryota</taxon>
        <taxon>Metazoa</taxon>
        <taxon>Ecdysozoa</taxon>
        <taxon>Nematoda</taxon>
        <taxon>Chromadorea</taxon>
        <taxon>Rhabditida</taxon>
        <taxon>Spirurina</taxon>
        <taxon>Oxyuridomorpha</taxon>
        <taxon>Oxyuroidea</taxon>
        <taxon>Oxyuridae</taxon>
        <taxon>Enterobius</taxon>
    </lineage>
</organism>
<comment type="catalytic activity">
    <reaction evidence="3">
        <text>n isopentenyl diphosphate + (2E,6E)-farnesyl diphosphate = a di-trans,poly-cis-polyprenyl diphosphate + n diphosphate</text>
        <dbReference type="Rhea" id="RHEA:53008"/>
        <dbReference type="Rhea" id="RHEA-COMP:19494"/>
        <dbReference type="ChEBI" id="CHEBI:33019"/>
        <dbReference type="ChEBI" id="CHEBI:128769"/>
        <dbReference type="ChEBI" id="CHEBI:136960"/>
        <dbReference type="ChEBI" id="CHEBI:175763"/>
        <dbReference type="EC" id="2.5.1.87"/>
    </reaction>
</comment>
<dbReference type="WBParaSite" id="EVEC_0000496301-mRNA-1">
    <property type="protein sequence ID" value="EVEC_0000496301-mRNA-1"/>
    <property type="gene ID" value="EVEC_0000496301"/>
</dbReference>
<keyword evidence="2 4" id="KW-0808">Transferase</keyword>
<dbReference type="Proteomes" id="UP000274131">
    <property type="component" value="Unassembled WGS sequence"/>
</dbReference>
<reference evidence="5 6" key="2">
    <citation type="submission" date="2018-10" db="EMBL/GenBank/DDBJ databases">
        <authorList>
            <consortium name="Pathogen Informatics"/>
        </authorList>
    </citation>
    <scope>NUCLEOTIDE SEQUENCE [LARGE SCALE GENOMIC DNA]</scope>
</reference>
<dbReference type="NCBIfam" id="TIGR00055">
    <property type="entry name" value="uppS"/>
    <property type="match status" value="1"/>
</dbReference>
<dbReference type="CDD" id="cd00475">
    <property type="entry name" value="Cis_IPPS"/>
    <property type="match status" value="1"/>
</dbReference>